<evidence type="ECO:0000259" key="8">
    <source>
        <dbReference type="Pfam" id="PF00479"/>
    </source>
</evidence>
<dbReference type="Pfam" id="PF00479">
    <property type="entry name" value="G6PD_N"/>
    <property type="match status" value="1"/>
</dbReference>
<feature type="binding site" evidence="7">
    <location>
        <position position="239"/>
    </location>
    <ligand>
        <name>substrate</name>
    </ligand>
</feature>
<feature type="binding site" evidence="7">
    <location>
        <position position="152"/>
    </location>
    <ligand>
        <name>NADP(+)</name>
        <dbReference type="ChEBI" id="CHEBI:58349"/>
    </ligand>
</feature>
<gene>
    <name evidence="7" type="primary">zwf</name>
    <name evidence="10" type="ORF">AVDCRST_MAG53-2677</name>
</gene>
<dbReference type="InterPro" id="IPR019796">
    <property type="entry name" value="G6P_DH_AS"/>
</dbReference>
<evidence type="ECO:0000256" key="1">
    <source>
        <dbReference type="ARBA" id="ARBA00004937"/>
    </source>
</evidence>
<comment type="similarity">
    <text evidence="2 7">Belongs to the glucose-6-phosphate dehydrogenase family.</text>
</comment>
<feature type="binding site" evidence="7">
    <location>
        <position position="330"/>
    </location>
    <ligand>
        <name>substrate</name>
    </ligand>
</feature>
<name>A0A6J4T227_9ACTN</name>
<evidence type="ECO:0000256" key="3">
    <source>
        <dbReference type="ARBA" id="ARBA00022526"/>
    </source>
</evidence>
<dbReference type="SUPFAM" id="SSF51735">
    <property type="entry name" value="NAD(P)-binding Rossmann-fold domains"/>
    <property type="match status" value="1"/>
</dbReference>
<dbReference type="GO" id="GO:0009051">
    <property type="term" value="P:pentose-phosphate shunt, oxidative branch"/>
    <property type="evidence" value="ECO:0007669"/>
    <property type="project" value="TreeGrafter"/>
</dbReference>
<comment type="function">
    <text evidence="7">Catalyzes the oxidation of glucose 6-phosphate to 6-phosphogluconolactone.</text>
</comment>
<evidence type="ECO:0000313" key="10">
    <source>
        <dbReference type="EMBL" id="CAA9511802.1"/>
    </source>
</evidence>
<comment type="caution">
    <text evidence="7">Lacks conserved residue(s) required for the propagation of feature annotation.</text>
</comment>
<dbReference type="PANTHER" id="PTHR23429:SF0">
    <property type="entry name" value="GLUCOSE-6-PHOSPHATE 1-DEHYDROGENASE"/>
    <property type="match status" value="1"/>
</dbReference>
<comment type="catalytic activity">
    <reaction evidence="7">
        <text>D-glucose 6-phosphate + NADP(+) = 6-phospho-D-glucono-1,5-lactone + NADPH + H(+)</text>
        <dbReference type="Rhea" id="RHEA:15841"/>
        <dbReference type="ChEBI" id="CHEBI:15378"/>
        <dbReference type="ChEBI" id="CHEBI:57783"/>
        <dbReference type="ChEBI" id="CHEBI:57955"/>
        <dbReference type="ChEBI" id="CHEBI:58349"/>
        <dbReference type="ChEBI" id="CHEBI:61548"/>
        <dbReference type="EC" id="1.1.1.49"/>
    </reaction>
</comment>
<evidence type="ECO:0000256" key="6">
    <source>
        <dbReference type="ARBA" id="ARBA00023277"/>
    </source>
</evidence>
<dbReference type="InterPro" id="IPR022675">
    <property type="entry name" value="G6P_DH_C"/>
</dbReference>
<keyword evidence="6 7" id="KW-0119">Carbohydrate metabolism</keyword>
<organism evidence="10">
    <name type="scientific">uncultured Solirubrobacteraceae bacterium</name>
    <dbReference type="NCBI Taxonomy" id="1162706"/>
    <lineage>
        <taxon>Bacteria</taxon>
        <taxon>Bacillati</taxon>
        <taxon>Actinomycetota</taxon>
        <taxon>Thermoleophilia</taxon>
        <taxon>Solirubrobacterales</taxon>
        <taxon>Solirubrobacteraceae</taxon>
        <taxon>environmental samples</taxon>
    </lineage>
</organism>
<dbReference type="InterPro" id="IPR036291">
    <property type="entry name" value="NAD(P)-bd_dom_sf"/>
</dbReference>
<protein>
    <recommendedName>
        <fullName evidence="7">Glucose-6-phosphate 1-dehydrogenase</fullName>
        <shortName evidence="7">G6PD</shortName>
        <ecNumber evidence="7">1.1.1.49</ecNumber>
    </recommendedName>
</protein>
<dbReference type="PANTHER" id="PTHR23429">
    <property type="entry name" value="GLUCOSE-6-PHOSPHATE 1-DEHYDROGENASE G6PD"/>
    <property type="match status" value="1"/>
</dbReference>
<evidence type="ECO:0000259" key="9">
    <source>
        <dbReference type="Pfam" id="PF02781"/>
    </source>
</evidence>
<dbReference type="UniPathway" id="UPA00115">
    <property type="reaction ID" value="UER00408"/>
</dbReference>
<dbReference type="NCBIfam" id="TIGR00871">
    <property type="entry name" value="zwf"/>
    <property type="match status" value="1"/>
</dbReference>
<keyword evidence="3 7" id="KW-0313">Glucose metabolism</keyword>
<keyword evidence="5 7" id="KW-0560">Oxidoreductase</keyword>
<evidence type="ECO:0000256" key="4">
    <source>
        <dbReference type="ARBA" id="ARBA00022857"/>
    </source>
</evidence>
<evidence type="ECO:0000256" key="2">
    <source>
        <dbReference type="ARBA" id="ARBA00009975"/>
    </source>
</evidence>
<feature type="binding site" evidence="7">
    <location>
        <position position="220"/>
    </location>
    <ligand>
        <name>substrate</name>
    </ligand>
</feature>
<dbReference type="AlphaFoldDB" id="A0A6J4T227"/>
<sequence>MARSSASRPDPHVVVLFGARGDLAARKLLPGFFRLAGAGLMPEAFRIVGSGRHAPDSHEAWVQHVREALEEHGPEELDEDEWKAFAGRLSFVASSAQDAGELADAVRAAEQELGDDARRLLYLSVPPGAMQPLVEQLGRSGLVDRARLVIEKPFGTDLASARDLNRALHEIVAEEQVFRIDHFLGKEAAQNVLAMRFANGLVEPVWNRDHIAAVQIDVPETLGLEGRGGFYEQTGAFRDMVVTHLFQLLGFVAMEPPVRMDAGALRDEKAKVFEAVRPLDPARVVFGQFEGYADEEDVAEDSGVESFAAVEVAVDTWRWAGVPFLLRTGKAMAEARRTITIAFREPPLRMFGLGNGTRDAARPNALVLELKDTPTMRLELLAKAPGAELALVPAAMELGLVDPSHEEERLEAYERLLHDVMLGDHTLFTRADEVERLWEVAAPVLERRPEVHGYAQGSWGPEAALGLPPAPGWRLPD</sequence>
<dbReference type="Gene3D" id="3.40.50.720">
    <property type="entry name" value="NAD(P)-binding Rossmann-like Domain"/>
    <property type="match status" value="1"/>
</dbReference>
<feature type="binding site" evidence="7">
    <location>
        <position position="52"/>
    </location>
    <ligand>
        <name>NADP(+)</name>
        <dbReference type="ChEBI" id="CHEBI:58349"/>
    </ligand>
</feature>
<keyword evidence="4 7" id="KW-0521">NADP</keyword>
<dbReference type="Gene3D" id="3.30.360.10">
    <property type="entry name" value="Dihydrodipicolinate Reductase, domain 2"/>
    <property type="match status" value="1"/>
</dbReference>
<dbReference type="EC" id="1.1.1.49" evidence="7"/>
<reference evidence="10" key="1">
    <citation type="submission" date="2020-02" db="EMBL/GenBank/DDBJ databases">
        <authorList>
            <person name="Meier V. D."/>
        </authorList>
    </citation>
    <scope>NUCLEOTIDE SEQUENCE</scope>
    <source>
        <strain evidence="10">AVDCRST_MAG53</strain>
    </source>
</reference>
<dbReference type="PROSITE" id="PS00069">
    <property type="entry name" value="G6P_DEHYDROGENASE"/>
    <property type="match status" value="1"/>
</dbReference>
<dbReference type="InterPro" id="IPR001282">
    <property type="entry name" value="G6P_DH"/>
</dbReference>
<feature type="domain" description="Glucose-6-phosphate dehydrogenase C-terminal" evidence="9">
    <location>
        <begin position="193"/>
        <end position="465"/>
    </location>
</feature>
<feature type="binding site" evidence="7">
    <location>
        <position position="186"/>
    </location>
    <ligand>
        <name>substrate</name>
    </ligand>
</feature>
<feature type="binding site" evidence="7">
    <location>
        <position position="182"/>
    </location>
    <ligand>
        <name>substrate</name>
    </ligand>
</feature>
<dbReference type="PRINTS" id="PR00079">
    <property type="entry name" value="G6PDHDRGNASE"/>
</dbReference>
<feature type="active site" description="Proton acceptor" evidence="7">
    <location>
        <position position="244"/>
    </location>
</feature>
<comment type="pathway">
    <text evidence="1 7">Carbohydrate degradation; pentose phosphate pathway; D-ribulose 5-phosphate from D-glucose 6-phosphate (oxidative stage): step 1/3.</text>
</comment>
<evidence type="ECO:0000256" key="5">
    <source>
        <dbReference type="ARBA" id="ARBA00023002"/>
    </source>
</evidence>
<feature type="domain" description="Glucose-6-phosphate dehydrogenase NAD-binding" evidence="8">
    <location>
        <begin position="15"/>
        <end position="191"/>
    </location>
</feature>
<accession>A0A6J4T227</accession>
<proteinExistence type="inferred from homology"/>
<dbReference type="GO" id="GO:0050661">
    <property type="term" value="F:NADP binding"/>
    <property type="evidence" value="ECO:0007669"/>
    <property type="project" value="UniProtKB-UniRule"/>
</dbReference>
<dbReference type="EMBL" id="CADCVR010000084">
    <property type="protein sequence ID" value="CAA9511802.1"/>
    <property type="molecule type" value="Genomic_DNA"/>
</dbReference>
<dbReference type="Pfam" id="PF02781">
    <property type="entry name" value="G6PD_C"/>
    <property type="match status" value="1"/>
</dbReference>
<dbReference type="SUPFAM" id="SSF55347">
    <property type="entry name" value="Glyceraldehyde-3-phosphate dehydrogenase-like, C-terminal domain"/>
    <property type="match status" value="1"/>
</dbReference>
<evidence type="ECO:0000256" key="7">
    <source>
        <dbReference type="HAMAP-Rule" id="MF_00966"/>
    </source>
</evidence>
<dbReference type="HAMAP" id="MF_00966">
    <property type="entry name" value="G6PD"/>
    <property type="match status" value="1"/>
</dbReference>
<dbReference type="GO" id="GO:0004345">
    <property type="term" value="F:glucose-6-phosphate dehydrogenase activity"/>
    <property type="evidence" value="ECO:0007669"/>
    <property type="project" value="UniProtKB-UniRule"/>
</dbReference>
<dbReference type="GO" id="GO:0006006">
    <property type="term" value="P:glucose metabolic process"/>
    <property type="evidence" value="ECO:0007669"/>
    <property type="project" value="UniProtKB-KW"/>
</dbReference>
<dbReference type="InterPro" id="IPR022674">
    <property type="entry name" value="G6P_DH_NAD-bd"/>
</dbReference>
<dbReference type="GO" id="GO:0005829">
    <property type="term" value="C:cytosol"/>
    <property type="evidence" value="ECO:0007669"/>
    <property type="project" value="TreeGrafter"/>
</dbReference>
<dbReference type="PIRSF" id="PIRSF000110">
    <property type="entry name" value="G6PD"/>
    <property type="match status" value="1"/>
</dbReference>